<evidence type="ECO:0000259" key="2">
    <source>
        <dbReference type="Pfam" id="PF00582"/>
    </source>
</evidence>
<dbReference type="SUPFAM" id="SSF52402">
    <property type="entry name" value="Adenine nucleotide alpha hydrolases-like"/>
    <property type="match status" value="2"/>
</dbReference>
<organism evidence="3 4">
    <name type="scientific">Halomonas citrativorans</name>
    <dbReference type="NCBI Taxonomy" id="2742612"/>
    <lineage>
        <taxon>Bacteria</taxon>
        <taxon>Pseudomonadati</taxon>
        <taxon>Pseudomonadota</taxon>
        <taxon>Gammaproteobacteria</taxon>
        <taxon>Oceanospirillales</taxon>
        <taxon>Halomonadaceae</taxon>
        <taxon>Halomonas</taxon>
    </lineage>
</organism>
<protein>
    <submittedName>
        <fullName evidence="3">Universal stress protein family 4</fullName>
    </submittedName>
</protein>
<reference evidence="3 4" key="1">
    <citation type="submission" date="2017-02" db="EMBL/GenBank/DDBJ databases">
        <authorList>
            <person name="Dridi B."/>
        </authorList>
    </citation>
    <scope>NUCLEOTIDE SEQUENCE [LARGE SCALE GENOMIC DNA]</scope>
    <source>
        <strain evidence="3 4">JB380</strain>
    </source>
</reference>
<dbReference type="CDD" id="cd00293">
    <property type="entry name" value="USP-like"/>
    <property type="match status" value="2"/>
</dbReference>
<dbReference type="PANTHER" id="PTHR46268">
    <property type="entry name" value="STRESS RESPONSE PROTEIN NHAX"/>
    <property type="match status" value="1"/>
</dbReference>
<evidence type="ECO:0000313" key="3">
    <source>
        <dbReference type="EMBL" id="SJN14402.1"/>
    </source>
</evidence>
<dbReference type="RefSeq" id="WP_087110478.1">
    <property type="nucleotide sequence ID" value="NZ_FUKM01000057.1"/>
</dbReference>
<comment type="caution">
    <text evidence="3">The sequence shown here is derived from an EMBL/GenBank/DDBJ whole genome shotgun (WGS) entry which is preliminary data.</text>
</comment>
<comment type="similarity">
    <text evidence="1">Belongs to the universal stress protein A family.</text>
</comment>
<evidence type="ECO:0000313" key="4">
    <source>
        <dbReference type="Proteomes" id="UP000196331"/>
    </source>
</evidence>
<feature type="domain" description="UspA" evidence="2">
    <location>
        <begin position="143"/>
        <end position="279"/>
    </location>
</feature>
<dbReference type="Pfam" id="PF00582">
    <property type="entry name" value="Usp"/>
    <property type="match status" value="2"/>
</dbReference>
<name>A0A1R4I3K4_9GAMM</name>
<dbReference type="EMBL" id="FUKM01000057">
    <property type="protein sequence ID" value="SJN14402.1"/>
    <property type="molecule type" value="Genomic_DNA"/>
</dbReference>
<proteinExistence type="inferred from homology"/>
<sequence length="281" mass="31699">MTRTFVFATDLSAENRAGFARALRLAYTHNAHLDVLHVLDPHLPHRLLQAVEHAINEDIGATLTDIREDYALEAPKAVVQTVTGEPHVEIARKAHEQQARLIVLGMHRKRGQKALLAGTTLMRVVRNAPCPVVITQYTPTQPWQHIVIPVDACLSARQMLKQTLSHFPDAKLTLLHAWTLPGEEALGSEVYFAQWREQEVARLREALKHQINDLVHELDDAPDIELVLEPGTPCEVTQDYIRYHSPDLAVMSSRSQPFHSSQLTQALLSEPHCDLMLCRAW</sequence>
<evidence type="ECO:0000256" key="1">
    <source>
        <dbReference type="ARBA" id="ARBA00008791"/>
    </source>
</evidence>
<dbReference type="PRINTS" id="PR01438">
    <property type="entry name" value="UNVRSLSTRESS"/>
</dbReference>
<feature type="domain" description="UspA" evidence="2">
    <location>
        <begin position="1"/>
        <end position="135"/>
    </location>
</feature>
<dbReference type="Gene3D" id="3.40.50.620">
    <property type="entry name" value="HUPs"/>
    <property type="match status" value="2"/>
</dbReference>
<accession>A0A1R4I3K4</accession>
<dbReference type="Proteomes" id="UP000196331">
    <property type="component" value="Unassembled WGS sequence"/>
</dbReference>
<dbReference type="InterPro" id="IPR006016">
    <property type="entry name" value="UspA"/>
</dbReference>
<dbReference type="OrthoDB" id="9792500at2"/>
<gene>
    <name evidence="3" type="ORF">CZ787_14965</name>
</gene>
<dbReference type="PANTHER" id="PTHR46268:SF6">
    <property type="entry name" value="UNIVERSAL STRESS PROTEIN UP12"/>
    <property type="match status" value="1"/>
</dbReference>
<dbReference type="InterPro" id="IPR014729">
    <property type="entry name" value="Rossmann-like_a/b/a_fold"/>
</dbReference>
<dbReference type="InterPro" id="IPR006015">
    <property type="entry name" value="Universal_stress_UspA"/>
</dbReference>
<dbReference type="AlphaFoldDB" id="A0A1R4I3K4"/>